<dbReference type="OrthoDB" id="1927586at2759"/>
<evidence type="ECO:0000313" key="2">
    <source>
        <dbReference type="EMBL" id="PQM39509.1"/>
    </source>
</evidence>
<keyword evidence="1" id="KW-0863">Zinc-finger</keyword>
<dbReference type="GO" id="GO:0008270">
    <property type="term" value="F:zinc ion binding"/>
    <property type="evidence" value="ECO:0007669"/>
    <property type="project" value="UniProtKB-UniRule"/>
</dbReference>
<comment type="subcellular location">
    <subcellularLocation>
        <location evidence="1">Nucleus</location>
    </subcellularLocation>
</comment>
<comment type="similarity">
    <text evidence="1">Belongs to the FHY3/FAR1 family.</text>
</comment>
<dbReference type="Proteomes" id="UP000250321">
    <property type="component" value="Unassembled WGS sequence"/>
</dbReference>
<name>A0A314UXL3_PRUYE</name>
<keyword evidence="1" id="KW-0479">Metal-binding</keyword>
<dbReference type="PANTHER" id="PTHR31669">
    <property type="entry name" value="PROTEIN FAR1-RELATED SEQUENCE 10-RELATED"/>
    <property type="match status" value="1"/>
</dbReference>
<keyword evidence="3" id="KW-1185">Reference proteome</keyword>
<gene>
    <name evidence="2" type="ORF">Pyn_03859</name>
</gene>
<dbReference type="GO" id="GO:0006355">
    <property type="term" value="P:regulation of DNA-templated transcription"/>
    <property type="evidence" value="ECO:0007669"/>
    <property type="project" value="UniProtKB-UniRule"/>
</dbReference>
<accession>A0A314UXL3</accession>
<keyword evidence="1" id="KW-0862">Zinc</keyword>
<sequence length="280" mass="31135">MEDFESSWASLLERYDLLRNDWLQAVYNARKQWAPVYFRGTFFAAIFSNQGVGSFFHGYVNQQTSIPLFFKQYERALELSIEKEIEADYDTTSTTPVLKTRSPMEQQAANLYTKKVFAKFQEELVETFVYTANKIEGDGLSSENQGIEKDAAISALREGGKKIAVVKKNVAKVTPPSSHASGNIQEDNMKKSPLPLGEMAPSLWPWQEALPHRFNLNDGGVPVADLNQPSMAPVSIHPDGAHPDNTVVLTCFKSMAWIIENKNSTSAGKVAVINLKAATI</sequence>
<evidence type="ECO:0000256" key="1">
    <source>
        <dbReference type="RuleBase" id="RU367018"/>
    </source>
</evidence>
<dbReference type="InterPro" id="IPR031052">
    <property type="entry name" value="FHY3/FAR1"/>
</dbReference>
<comment type="function">
    <text evidence="1">Putative transcription activator involved in regulating light control of development.</text>
</comment>
<organism evidence="2 3">
    <name type="scientific">Prunus yedoensis var. nudiflora</name>
    <dbReference type="NCBI Taxonomy" id="2094558"/>
    <lineage>
        <taxon>Eukaryota</taxon>
        <taxon>Viridiplantae</taxon>
        <taxon>Streptophyta</taxon>
        <taxon>Embryophyta</taxon>
        <taxon>Tracheophyta</taxon>
        <taxon>Spermatophyta</taxon>
        <taxon>Magnoliopsida</taxon>
        <taxon>eudicotyledons</taxon>
        <taxon>Gunneridae</taxon>
        <taxon>Pentapetalae</taxon>
        <taxon>rosids</taxon>
        <taxon>fabids</taxon>
        <taxon>Rosales</taxon>
        <taxon>Rosaceae</taxon>
        <taxon>Amygdaloideae</taxon>
        <taxon>Amygdaleae</taxon>
        <taxon>Prunus</taxon>
    </lineage>
</organism>
<proteinExistence type="inferred from homology"/>
<dbReference type="GO" id="GO:0005634">
    <property type="term" value="C:nucleus"/>
    <property type="evidence" value="ECO:0007669"/>
    <property type="project" value="UniProtKB-SubCell"/>
</dbReference>
<evidence type="ECO:0000313" key="3">
    <source>
        <dbReference type="Proteomes" id="UP000250321"/>
    </source>
</evidence>
<dbReference type="AlphaFoldDB" id="A0A314UXL3"/>
<comment type="caution">
    <text evidence="2">The sequence shown here is derived from an EMBL/GenBank/DDBJ whole genome shotgun (WGS) entry which is preliminary data.</text>
</comment>
<dbReference type="PANTHER" id="PTHR31669:SF160">
    <property type="entry name" value="PROTEIN FAR1-RELATED SEQUENCE"/>
    <property type="match status" value="1"/>
</dbReference>
<dbReference type="EMBL" id="PJQY01003190">
    <property type="protein sequence ID" value="PQM39509.1"/>
    <property type="molecule type" value="Genomic_DNA"/>
</dbReference>
<protein>
    <recommendedName>
        <fullName evidence="1">Protein FAR1-RELATED SEQUENCE</fullName>
    </recommendedName>
</protein>
<dbReference type="STRING" id="2094558.A0A314UXL3"/>
<reference evidence="2 3" key="1">
    <citation type="submission" date="2018-02" db="EMBL/GenBank/DDBJ databases">
        <title>Draft genome of wild Prunus yedoensis var. nudiflora.</title>
        <authorList>
            <person name="Baek S."/>
            <person name="Kim J.-H."/>
            <person name="Choi K."/>
            <person name="Kim G.-B."/>
            <person name="Cho A."/>
            <person name="Jang H."/>
            <person name="Shin C.-H."/>
            <person name="Yu H.-J."/>
            <person name="Mun J.-H."/>
        </authorList>
    </citation>
    <scope>NUCLEOTIDE SEQUENCE [LARGE SCALE GENOMIC DNA]</scope>
    <source>
        <strain evidence="3">cv. Jeju island</strain>
        <tissue evidence="2">Leaf</tissue>
    </source>
</reference>
<keyword evidence="1" id="KW-0539">Nucleus</keyword>